<dbReference type="RefSeq" id="WP_090336609.1">
    <property type="nucleotide sequence ID" value="NZ_FMZQ01000006.1"/>
</dbReference>
<dbReference type="AlphaFoldDB" id="A0A1G6NYX8"/>
<evidence type="ECO:0000313" key="1">
    <source>
        <dbReference type="EMBL" id="SDC73143.1"/>
    </source>
</evidence>
<evidence type="ECO:0000313" key="2">
    <source>
        <dbReference type="Proteomes" id="UP000199467"/>
    </source>
</evidence>
<protein>
    <submittedName>
        <fullName evidence="1">Uncharacterized protein</fullName>
    </submittedName>
</protein>
<gene>
    <name evidence="1" type="ORF">SAMN05216576_10619</name>
</gene>
<sequence length="92" mass="10202">MSTHNEHELNAYRDRLLSLLTRVRTAPDLPSLDADFYIVLGWISAGHCLDAISIGASDSLHNLVLNASQYRSAEFAHQAEAQRLARAQERAA</sequence>
<accession>A0A1G6NYX8</accession>
<organism evidence="1 2">
    <name type="scientific">Ectopseudomonas chengduensis</name>
    <dbReference type="NCBI Taxonomy" id="489632"/>
    <lineage>
        <taxon>Bacteria</taxon>
        <taxon>Pseudomonadati</taxon>
        <taxon>Pseudomonadota</taxon>
        <taxon>Gammaproteobacteria</taxon>
        <taxon>Pseudomonadales</taxon>
        <taxon>Pseudomonadaceae</taxon>
        <taxon>Ectopseudomonas</taxon>
    </lineage>
</organism>
<reference evidence="2" key="1">
    <citation type="submission" date="2016-10" db="EMBL/GenBank/DDBJ databases">
        <authorList>
            <person name="Varghese N."/>
            <person name="Submissions S."/>
        </authorList>
    </citation>
    <scope>NUCLEOTIDE SEQUENCE [LARGE SCALE GENOMIC DNA]</scope>
    <source>
        <strain evidence="2">DSM 26382</strain>
    </source>
</reference>
<keyword evidence="2" id="KW-1185">Reference proteome</keyword>
<dbReference type="Proteomes" id="UP000199467">
    <property type="component" value="Unassembled WGS sequence"/>
</dbReference>
<name>A0A1G6NYX8_9GAMM</name>
<dbReference type="EMBL" id="FMZQ01000006">
    <property type="protein sequence ID" value="SDC73143.1"/>
    <property type="molecule type" value="Genomic_DNA"/>
</dbReference>
<proteinExistence type="predicted"/>